<dbReference type="PANTHER" id="PTHR44586">
    <property type="entry name" value="F-BOX DOMAIN CONTAINING PROTEIN, EXPRESSED"/>
    <property type="match status" value="1"/>
</dbReference>
<dbReference type="Gramene" id="HORVU.MOREX.r2.7HG0545760.1">
    <property type="protein sequence ID" value="HORVU.MOREX.r2.7HG0545760.1.CDS.1"/>
    <property type="gene ID" value="HORVU.MOREX.r2.7HG0545760"/>
</dbReference>
<keyword evidence="3" id="KW-1185">Reference proteome</keyword>
<dbReference type="Pfam" id="PF03478">
    <property type="entry name" value="Beta-prop_KIB1-4"/>
    <property type="match status" value="1"/>
</dbReference>
<proteinExistence type="predicted"/>
<sequence>MDITKDDIYENIYVVQAPCGGLLQVWRSQEASEYVEVTDPATDVINTRNIMIFKVDTAAKKLVGIDSLDDHVLLLGRNQTLCLSVEEYPHLKANHAYFTDDCEPYLFGWKDNRRDIGIYDLANNSCEELVSPQLWSNWPNPIWITPSLTRL</sequence>
<organism evidence="2 3">
    <name type="scientific">Hordeum vulgare subsp. vulgare</name>
    <name type="common">Domesticated barley</name>
    <dbReference type="NCBI Taxonomy" id="112509"/>
    <lineage>
        <taxon>Eukaryota</taxon>
        <taxon>Viridiplantae</taxon>
        <taxon>Streptophyta</taxon>
        <taxon>Embryophyta</taxon>
        <taxon>Tracheophyta</taxon>
        <taxon>Spermatophyta</taxon>
        <taxon>Magnoliopsida</taxon>
        <taxon>Liliopsida</taxon>
        <taxon>Poales</taxon>
        <taxon>Poaceae</taxon>
        <taxon>BOP clade</taxon>
        <taxon>Pooideae</taxon>
        <taxon>Triticodae</taxon>
        <taxon>Triticeae</taxon>
        <taxon>Hordeinae</taxon>
        <taxon>Hordeum</taxon>
    </lineage>
</organism>
<accession>A0A8I6Z7L5</accession>
<dbReference type="EnsemblPlants" id="HORVU.MOREX.r3.7HG0657610.1">
    <property type="protein sequence ID" value="HORVU.MOREX.r3.7HG0657610.1.CDS1"/>
    <property type="gene ID" value="HORVU.MOREX.r3.7HG0657610"/>
</dbReference>
<name>A0A8I6Z7L5_HORVV</name>
<reference evidence="3" key="1">
    <citation type="journal article" date="2012" name="Nature">
        <title>A physical, genetic and functional sequence assembly of the barley genome.</title>
        <authorList>
            <consortium name="The International Barley Genome Sequencing Consortium"/>
            <person name="Mayer K.F."/>
            <person name="Waugh R."/>
            <person name="Brown J.W."/>
            <person name="Schulman A."/>
            <person name="Langridge P."/>
            <person name="Platzer M."/>
            <person name="Fincher G.B."/>
            <person name="Muehlbauer G.J."/>
            <person name="Sato K."/>
            <person name="Close T.J."/>
            <person name="Wise R.P."/>
            <person name="Stein N."/>
        </authorList>
    </citation>
    <scope>NUCLEOTIDE SEQUENCE [LARGE SCALE GENOMIC DNA]</scope>
    <source>
        <strain evidence="3">cv. Morex</strain>
    </source>
</reference>
<dbReference type="InterPro" id="IPR005174">
    <property type="entry name" value="KIB1-4_b-propeller"/>
</dbReference>
<evidence type="ECO:0000313" key="3">
    <source>
        <dbReference type="Proteomes" id="UP000011116"/>
    </source>
</evidence>
<evidence type="ECO:0000313" key="2">
    <source>
        <dbReference type="EnsemblPlants" id="HORVU.MOREX.r3.7HG0657610.1.CDS1"/>
    </source>
</evidence>
<dbReference type="Proteomes" id="UP000011116">
    <property type="component" value="Chromosome 7H"/>
</dbReference>
<feature type="domain" description="KIB1-4 beta-propeller" evidence="1">
    <location>
        <begin position="10"/>
        <end position="120"/>
    </location>
</feature>
<dbReference type="Gramene" id="HORVU.MOREX.r3.7HG0657610.1">
    <property type="protein sequence ID" value="HORVU.MOREX.r3.7HG0657610.1.CDS1"/>
    <property type="gene ID" value="HORVU.MOREX.r3.7HG0657610"/>
</dbReference>
<dbReference type="AlphaFoldDB" id="A0A8I6Z7L5"/>
<evidence type="ECO:0000259" key="1">
    <source>
        <dbReference type="Pfam" id="PF03478"/>
    </source>
</evidence>
<reference evidence="2" key="3">
    <citation type="submission" date="2022-01" db="UniProtKB">
        <authorList>
            <consortium name="EnsemblPlants"/>
        </authorList>
    </citation>
    <scope>IDENTIFICATION</scope>
    <source>
        <strain evidence="2">subsp. vulgare</strain>
    </source>
</reference>
<protein>
    <recommendedName>
        <fullName evidence="1">KIB1-4 beta-propeller domain-containing protein</fullName>
    </recommendedName>
</protein>
<reference evidence="2" key="2">
    <citation type="submission" date="2020-10" db="EMBL/GenBank/DDBJ databases">
        <authorList>
            <person name="Scholz U."/>
            <person name="Mascher M."/>
            <person name="Fiebig A."/>
        </authorList>
    </citation>
    <scope>NUCLEOTIDE SEQUENCE [LARGE SCALE GENOMIC DNA]</scope>
    <source>
        <strain evidence="2">cv. Morex</strain>
    </source>
</reference>
<dbReference type="PANTHER" id="PTHR44586:SF19">
    <property type="entry name" value="OS11G0576400 PROTEIN"/>
    <property type="match status" value="1"/>
</dbReference>